<name>A0AB34R949_9PORP</name>
<accession>A0AB34R949</accession>
<dbReference type="Proteomes" id="UP000031937">
    <property type="component" value="Unassembled WGS sequence"/>
</dbReference>
<comment type="caution">
    <text evidence="1">The sequence shown here is derived from an EMBL/GenBank/DDBJ whole genome shotgun (WGS) entry which is preliminary data.</text>
</comment>
<sequence>MKNFSIIKSIEVALLRNCKLPDYKFSTIARENILRPGYRFINIPGIKKESSSFVETEKESEGGFYFEKSVKLDISKLRPEVSSLLDQVSNNKLVAVITDGNNISHLVFPVKRIIKRTIPGTVKKANVTSIEFSGKSMYESPFVI</sequence>
<reference evidence="1 2" key="1">
    <citation type="submission" date="2014-07" db="EMBL/GenBank/DDBJ databases">
        <title>Porphyromonadaceae bacterium OUH 334697 = ATCC BAA-2682 = DSM 28341 draft genome.</title>
        <authorList>
            <person name="Sydenham T.V."/>
            <person name="Hasman H."/>
            <person name="Justesen U.S."/>
        </authorList>
    </citation>
    <scope>NUCLEOTIDE SEQUENCE [LARGE SCALE GENOMIC DNA]</scope>
    <source>
        <strain evidence="1 2">OUH 334697</strain>
    </source>
</reference>
<dbReference type="AlphaFoldDB" id="A0AB34R949"/>
<organism evidence="1 2">
    <name type="scientific">Sanguibacteroides justesenii</name>
    <dbReference type="NCBI Taxonomy" id="1547597"/>
    <lineage>
        <taxon>Bacteria</taxon>
        <taxon>Pseudomonadati</taxon>
        <taxon>Bacteroidota</taxon>
        <taxon>Bacteroidia</taxon>
        <taxon>Bacteroidales</taxon>
        <taxon>Porphyromonadaceae</taxon>
        <taxon>Sanguibacteroides</taxon>
    </lineage>
</organism>
<proteinExistence type="predicted"/>
<gene>
    <name evidence="1" type="ORF">IE90_08595</name>
</gene>
<dbReference type="EMBL" id="JPIT01000018">
    <property type="protein sequence ID" value="KIO45456.1"/>
    <property type="molecule type" value="Genomic_DNA"/>
</dbReference>
<dbReference type="RefSeq" id="WP_041503393.1">
    <property type="nucleotide sequence ID" value="NZ_JPIT01000018.1"/>
</dbReference>
<evidence type="ECO:0000313" key="2">
    <source>
        <dbReference type="Proteomes" id="UP000031937"/>
    </source>
</evidence>
<protein>
    <submittedName>
        <fullName evidence="1">Uncharacterized protein</fullName>
    </submittedName>
</protein>
<evidence type="ECO:0000313" key="1">
    <source>
        <dbReference type="EMBL" id="KIO45456.1"/>
    </source>
</evidence>